<dbReference type="RefSeq" id="WP_231488260.1">
    <property type="nucleotide sequence ID" value="NZ_BAAAZO010000003.1"/>
</dbReference>
<name>A0ABP6ZEB8_9ACTN</name>
<dbReference type="EMBL" id="BAAAZO010000003">
    <property type="protein sequence ID" value="GAA3606866.1"/>
    <property type="molecule type" value="Genomic_DNA"/>
</dbReference>
<dbReference type="Gene3D" id="2.60.120.1140">
    <property type="entry name" value="Protein of unknown function DUF192"/>
    <property type="match status" value="1"/>
</dbReference>
<keyword evidence="2" id="KW-1185">Reference proteome</keyword>
<dbReference type="Pfam" id="PF02643">
    <property type="entry name" value="DUF192"/>
    <property type="match status" value="1"/>
</dbReference>
<dbReference type="InterPro" id="IPR003795">
    <property type="entry name" value="DUF192"/>
</dbReference>
<protein>
    <recommendedName>
        <fullName evidence="3">DUF192 domain-containing protein</fullName>
    </recommendedName>
</protein>
<evidence type="ECO:0008006" key="3">
    <source>
        <dbReference type="Google" id="ProtNLM"/>
    </source>
</evidence>
<evidence type="ECO:0000313" key="2">
    <source>
        <dbReference type="Proteomes" id="UP001501074"/>
    </source>
</evidence>
<dbReference type="Proteomes" id="UP001501074">
    <property type="component" value="Unassembled WGS sequence"/>
</dbReference>
<sequence>MAGLLVDGVEVAEVEMATSYAQRSRGLLGRDGVATGLVLRPGSSVHTIGMRFAIDVVYVRRDGTVLAVVPMVPQRVGLPRPRSGWILETETGRAQEWGIEPGRHLRLVQ</sequence>
<evidence type="ECO:0000313" key="1">
    <source>
        <dbReference type="EMBL" id="GAA3606866.1"/>
    </source>
</evidence>
<proteinExistence type="predicted"/>
<dbReference type="InterPro" id="IPR038695">
    <property type="entry name" value="Saro_0823-like_sf"/>
</dbReference>
<gene>
    <name evidence="1" type="ORF">GCM10022223_23530</name>
</gene>
<comment type="caution">
    <text evidence="1">The sequence shown here is derived from an EMBL/GenBank/DDBJ whole genome shotgun (WGS) entry which is preliminary data.</text>
</comment>
<accession>A0ABP6ZEB8</accession>
<organism evidence="1 2">
    <name type="scientific">Kineosporia mesophila</name>
    <dbReference type="NCBI Taxonomy" id="566012"/>
    <lineage>
        <taxon>Bacteria</taxon>
        <taxon>Bacillati</taxon>
        <taxon>Actinomycetota</taxon>
        <taxon>Actinomycetes</taxon>
        <taxon>Kineosporiales</taxon>
        <taxon>Kineosporiaceae</taxon>
        <taxon>Kineosporia</taxon>
    </lineage>
</organism>
<reference evidence="2" key="1">
    <citation type="journal article" date="2019" name="Int. J. Syst. Evol. Microbiol.">
        <title>The Global Catalogue of Microorganisms (GCM) 10K type strain sequencing project: providing services to taxonomists for standard genome sequencing and annotation.</title>
        <authorList>
            <consortium name="The Broad Institute Genomics Platform"/>
            <consortium name="The Broad Institute Genome Sequencing Center for Infectious Disease"/>
            <person name="Wu L."/>
            <person name="Ma J."/>
        </authorList>
    </citation>
    <scope>NUCLEOTIDE SEQUENCE [LARGE SCALE GENOMIC DNA]</scope>
    <source>
        <strain evidence="2">JCM 16902</strain>
    </source>
</reference>